<reference evidence="1 2" key="1">
    <citation type="submission" date="2018-08" db="EMBL/GenBank/DDBJ databases">
        <title>Genomic Encyclopedia of Archaeal and Bacterial Type Strains, Phase II (KMG-II): from individual species to whole genera.</title>
        <authorList>
            <person name="Goeker M."/>
        </authorList>
    </citation>
    <scope>NUCLEOTIDE SEQUENCE [LARGE SCALE GENOMIC DNA]</scope>
    <source>
        <strain evidence="1 2">DSM 17099</strain>
    </source>
</reference>
<comment type="caution">
    <text evidence="1">The sequence shown here is derived from an EMBL/GenBank/DDBJ whole genome shotgun (WGS) entry which is preliminary data.</text>
</comment>
<dbReference type="SUPFAM" id="SSF103370">
    <property type="entry name" value="NinB"/>
    <property type="match status" value="1"/>
</dbReference>
<proteinExistence type="predicted"/>
<evidence type="ECO:0000313" key="1">
    <source>
        <dbReference type="EMBL" id="REF72352.1"/>
    </source>
</evidence>
<protein>
    <submittedName>
        <fullName evidence="1">NinB protein</fullName>
    </submittedName>
</protein>
<dbReference type="InterPro" id="IPR008711">
    <property type="entry name" value="Recombinase_NinB"/>
</dbReference>
<dbReference type="Gene3D" id="1.10.3790.10">
    <property type="entry name" value="NinB"/>
    <property type="match status" value="1"/>
</dbReference>
<dbReference type="EMBL" id="QTUJ01000001">
    <property type="protein sequence ID" value="REF72352.1"/>
    <property type="molecule type" value="Genomic_DNA"/>
</dbReference>
<dbReference type="Pfam" id="PF05772">
    <property type="entry name" value="NinB"/>
    <property type="match status" value="1"/>
</dbReference>
<evidence type="ECO:0000313" key="2">
    <source>
        <dbReference type="Proteomes" id="UP000256941"/>
    </source>
</evidence>
<accession>A0A3D9XVV7</accession>
<sequence length="130" mass="14575">MPVIYLLGDSQRAYAAEAIRQAPQFSTVSILAPTRTPPQNKKLWAMLRDVSQAKPEGRLWVPDTWKAAFMHSSGHQCQFAEGLDGSGPFPVGYRSSHLNVQQMRDLIEVIYEYGARHAVPWTEAERSGFA</sequence>
<dbReference type="InterPro" id="IPR036619">
    <property type="entry name" value="NinB_sf"/>
</dbReference>
<dbReference type="Proteomes" id="UP000256941">
    <property type="component" value="Unassembled WGS sequence"/>
</dbReference>
<dbReference type="RefSeq" id="WP_116220844.1">
    <property type="nucleotide sequence ID" value="NZ_CP038196.1"/>
</dbReference>
<name>A0A3D9XVV7_PARVE</name>
<organism evidence="1 2">
    <name type="scientific">Paracoccus versutus</name>
    <name type="common">Thiobacillus versutus</name>
    <dbReference type="NCBI Taxonomy" id="34007"/>
    <lineage>
        <taxon>Bacteria</taxon>
        <taxon>Pseudomonadati</taxon>
        <taxon>Pseudomonadota</taxon>
        <taxon>Alphaproteobacteria</taxon>
        <taxon>Rhodobacterales</taxon>
        <taxon>Paracoccaceae</taxon>
        <taxon>Paracoccus</taxon>
    </lineage>
</organism>
<dbReference type="AlphaFoldDB" id="A0A3D9XVV7"/>
<gene>
    <name evidence="1" type="ORF">BDD41_0822</name>
</gene>